<dbReference type="Proteomes" id="UP000295601">
    <property type="component" value="Unassembled WGS sequence"/>
</dbReference>
<comment type="caution">
    <text evidence="3">The sequence shown here is derived from an EMBL/GenBank/DDBJ whole genome shotgun (WGS) entry which is preliminary data.</text>
</comment>
<dbReference type="InterPro" id="IPR050300">
    <property type="entry name" value="GDXG_lipolytic_enzyme"/>
</dbReference>
<evidence type="ECO:0000313" key="4">
    <source>
        <dbReference type="Proteomes" id="UP000295601"/>
    </source>
</evidence>
<dbReference type="GO" id="GO:0016787">
    <property type="term" value="F:hydrolase activity"/>
    <property type="evidence" value="ECO:0007669"/>
    <property type="project" value="UniProtKB-KW"/>
</dbReference>
<dbReference type="EMBL" id="SNYA01000003">
    <property type="protein sequence ID" value="TDP93374.1"/>
    <property type="molecule type" value="Genomic_DNA"/>
</dbReference>
<dbReference type="InterPro" id="IPR029058">
    <property type="entry name" value="AB_hydrolase_fold"/>
</dbReference>
<accession>A0A4R6S2A8</accession>
<dbReference type="Pfam" id="PF07859">
    <property type="entry name" value="Abhydrolase_3"/>
    <property type="match status" value="1"/>
</dbReference>
<evidence type="ECO:0000313" key="3">
    <source>
        <dbReference type="EMBL" id="TDP93374.1"/>
    </source>
</evidence>
<keyword evidence="1" id="KW-0378">Hydrolase</keyword>
<keyword evidence="4" id="KW-1185">Reference proteome</keyword>
<feature type="domain" description="Alpha/beta hydrolase fold-3" evidence="2">
    <location>
        <begin position="86"/>
        <end position="306"/>
    </location>
</feature>
<dbReference type="Gene3D" id="3.40.50.1820">
    <property type="entry name" value="alpha/beta hydrolase"/>
    <property type="match status" value="1"/>
</dbReference>
<dbReference type="PANTHER" id="PTHR48081">
    <property type="entry name" value="AB HYDROLASE SUPERFAMILY PROTEIN C4A8.06C"/>
    <property type="match status" value="1"/>
</dbReference>
<gene>
    <name evidence="3" type="ORF">EDF62_1353</name>
</gene>
<name>A0A4R6S2A8_9MICO</name>
<sequence length="336" mass="34848">MALALAAALVGCDSGTKELASAELVTAGLTPAEQEQGAHMRITDIEVTGPAAAQHPGTPNRIGSDRIRVRAYEPVLEPGGKPWATLVWAHGGSFLRGTLDWPEADWVSRQFADAGIQVYSVDYILASDTVQAPAPSNDVAAVLSWAAERAEPEALLAIGGASAGAHLATLAALDRADRAAAGDGRVADALILEYPTMHRVQLPDPAIAAATAGLPEQRRFSDDRIAEMYAFYLGAGPEGGAGLQAGDAPVAGELPAERLAALPPTTIVNADADDLRASGEQFAEQLRAAGVPVTASIQPGTVHGYLNRPEETATSLVDAEETIDRFVIALRQIAAG</sequence>
<proteinExistence type="predicted"/>
<evidence type="ECO:0000259" key="2">
    <source>
        <dbReference type="Pfam" id="PF07859"/>
    </source>
</evidence>
<protein>
    <submittedName>
        <fullName evidence="3">Acetyl esterase/lipase</fullName>
    </submittedName>
</protein>
<reference evidence="3 4" key="1">
    <citation type="submission" date="2019-03" db="EMBL/GenBank/DDBJ databases">
        <title>Genomic analyses of the natural microbiome of Caenorhabditis elegans.</title>
        <authorList>
            <person name="Samuel B."/>
        </authorList>
    </citation>
    <scope>NUCLEOTIDE SEQUENCE [LARGE SCALE GENOMIC DNA]</scope>
    <source>
        <strain evidence="3 4">JUb18</strain>
    </source>
</reference>
<dbReference type="AlphaFoldDB" id="A0A4R6S2A8"/>
<organism evidence="3 4">
    <name type="scientific">Leucobacter luti</name>
    <dbReference type="NCBI Taxonomy" id="340320"/>
    <lineage>
        <taxon>Bacteria</taxon>
        <taxon>Bacillati</taxon>
        <taxon>Actinomycetota</taxon>
        <taxon>Actinomycetes</taxon>
        <taxon>Micrococcales</taxon>
        <taxon>Microbacteriaceae</taxon>
        <taxon>Leucobacter</taxon>
    </lineage>
</organism>
<dbReference type="SUPFAM" id="SSF53474">
    <property type="entry name" value="alpha/beta-Hydrolases"/>
    <property type="match status" value="1"/>
</dbReference>
<evidence type="ECO:0000256" key="1">
    <source>
        <dbReference type="ARBA" id="ARBA00022801"/>
    </source>
</evidence>
<dbReference type="InterPro" id="IPR013094">
    <property type="entry name" value="AB_hydrolase_3"/>
</dbReference>